<feature type="compositionally biased region" description="Gly residues" evidence="1">
    <location>
        <begin position="760"/>
        <end position="769"/>
    </location>
</feature>
<dbReference type="InterPro" id="IPR052109">
    <property type="entry name" value="SRRM_Domain-Containing"/>
</dbReference>
<dbReference type="InterPro" id="IPR032675">
    <property type="entry name" value="LRR_dom_sf"/>
</dbReference>
<name>A0A3D8TA03_9HELO</name>
<dbReference type="AlphaFoldDB" id="A0A3D8TA03"/>
<feature type="compositionally biased region" description="Acidic residues" evidence="1">
    <location>
        <begin position="19"/>
        <end position="39"/>
    </location>
</feature>
<evidence type="ECO:0000313" key="3">
    <source>
        <dbReference type="Proteomes" id="UP000256328"/>
    </source>
</evidence>
<evidence type="ECO:0000256" key="1">
    <source>
        <dbReference type="SAM" id="MobiDB-lite"/>
    </source>
</evidence>
<dbReference type="SUPFAM" id="SSF52047">
    <property type="entry name" value="RNI-like"/>
    <property type="match status" value="1"/>
</dbReference>
<feature type="compositionally biased region" description="Low complexity" evidence="1">
    <location>
        <begin position="40"/>
        <end position="59"/>
    </location>
</feature>
<dbReference type="PANTHER" id="PTHR34755:SF4">
    <property type="entry name" value="F-BOX DOMAIN-CONTAINING PROTEIN"/>
    <property type="match status" value="1"/>
</dbReference>
<feature type="region of interest" description="Disordered" evidence="1">
    <location>
        <begin position="745"/>
        <end position="769"/>
    </location>
</feature>
<feature type="region of interest" description="Disordered" evidence="1">
    <location>
        <begin position="1"/>
        <end position="108"/>
    </location>
</feature>
<reference evidence="2 3" key="1">
    <citation type="journal article" date="2018" name="IMA Fungus">
        <title>IMA Genome-F 9: Draft genome sequence of Annulohypoxylon stygium, Aspergillus mulundensis, Berkeleyomyces basicola (syn. Thielaviopsis basicola), Ceratocystis smalleyi, two Cercospora beticola strains, Coleophoma cylindrospora, Fusarium fracticaudum, Phialophora cf. hyalina, and Morchella septimelata.</title>
        <authorList>
            <person name="Wingfield B.D."/>
            <person name="Bills G.F."/>
            <person name="Dong Y."/>
            <person name="Huang W."/>
            <person name="Nel W.J."/>
            <person name="Swalarsk-Parry B.S."/>
            <person name="Vaghefi N."/>
            <person name="Wilken P.M."/>
            <person name="An Z."/>
            <person name="de Beer Z.W."/>
            <person name="De Vos L."/>
            <person name="Chen L."/>
            <person name="Duong T.A."/>
            <person name="Gao Y."/>
            <person name="Hammerbacher A."/>
            <person name="Kikkert J.R."/>
            <person name="Li Y."/>
            <person name="Li H."/>
            <person name="Li K."/>
            <person name="Li Q."/>
            <person name="Liu X."/>
            <person name="Ma X."/>
            <person name="Naidoo K."/>
            <person name="Pethybridge S.J."/>
            <person name="Sun J."/>
            <person name="Steenkamp E.T."/>
            <person name="van der Nest M.A."/>
            <person name="van Wyk S."/>
            <person name="Wingfield M.J."/>
            <person name="Xiong C."/>
            <person name="Yue Q."/>
            <person name="Zhang X."/>
        </authorList>
    </citation>
    <scope>NUCLEOTIDE SEQUENCE [LARGE SCALE GENOMIC DNA]</scope>
    <source>
        <strain evidence="2 3">BP5796</strain>
    </source>
</reference>
<feature type="compositionally biased region" description="Acidic residues" evidence="1">
    <location>
        <begin position="745"/>
        <end position="758"/>
    </location>
</feature>
<feature type="compositionally biased region" description="Low complexity" evidence="1">
    <location>
        <begin position="585"/>
        <end position="595"/>
    </location>
</feature>
<dbReference type="Proteomes" id="UP000256328">
    <property type="component" value="Unassembled WGS sequence"/>
</dbReference>
<feature type="compositionally biased region" description="Basic residues" evidence="1">
    <location>
        <begin position="637"/>
        <end position="646"/>
    </location>
</feature>
<feature type="region of interest" description="Disordered" evidence="1">
    <location>
        <begin position="579"/>
        <end position="602"/>
    </location>
</feature>
<comment type="caution">
    <text evidence="2">The sequence shown here is derived from an EMBL/GenBank/DDBJ whole genome shotgun (WGS) entry which is preliminary data.</text>
</comment>
<evidence type="ECO:0008006" key="4">
    <source>
        <dbReference type="Google" id="ProtNLM"/>
    </source>
</evidence>
<accession>A0A3D8TA03</accession>
<dbReference type="OrthoDB" id="5395390at2759"/>
<sequence>MARTSQRAAKVPQTYAELSTEDEDEDDFENSEADSEAEEVTPTVPRSSTRSRKTTSAAPIATNRLTKRQRSSLAAEHESNDAVSADEGPSKRRKANKSGATKPKTRTATIAKPASARPIATTTPAYFKGSGVIPPWQDLPYQILVQIFEYATYPVCDPRTFHPTQSCRQLLGIARLCRAFAEPAFSVLYRDPPLVPMEKAHKLVGLLNADPESLAFAYRQKVESLRIDVGQVAIYSLTGYGHLDLHRLVRKLPRLVDLEFYHQKDMPPYRSLEQVIKWSIPGSLFDALEESTTISTGEDHSHASKSSVTHLRSWRWSSRLAGKERPIEKLREIHLSAPFITLQKLSFINYQMVDLKKGEEDPEHEKCLATAICALPKLEHLVLESSTLVNSAFLPLLPIGLKNLELINCWEVNSEDFGRFLVSHGSQLQSMTLNHNQSLSLSWLPVLANACPKLEVLRADYNYFNLHATYHDATPIYEILLQPGEVPAWPESLQILEFTDLRKWEVEACEMFFQSLVDSSASLPYLRRLVVHGGLSNLGWRDRAQFRDTWNNTLRRVFKRRFEPCKPHYTLADGFTKAVKSSEDTTPVTTPENTTSRPDLKSISVVIEDSARAAETAVDVPEDDKRKQELSLQTPRRPVRQARRQGVKYTEDSSDEEEKEIKKVKITEREAAHQRHMDRELRVLRATAGVLALHHDSHPSSPPSTPGNNIDEGRQRVHIQGLCEVVDIKIDNQRPTEWQVTEADFLDSEPEGDDDWNGDEGAGPSGYAW</sequence>
<proteinExistence type="predicted"/>
<dbReference type="Gene3D" id="3.80.10.10">
    <property type="entry name" value="Ribonuclease Inhibitor"/>
    <property type="match status" value="1"/>
</dbReference>
<protein>
    <recommendedName>
        <fullName evidence="4">F-box domain-containing protein</fullName>
    </recommendedName>
</protein>
<organism evidence="2 3">
    <name type="scientific">Coleophoma crateriformis</name>
    <dbReference type="NCBI Taxonomy" id="565419"/>
    <lineage>
        <taxon>Eukaryota</taxon>
        <taxon>Fungi</taxon>
        <taxon>Dikarya</taxon>
        <taxon>Ascomycota</taxon>
        <taxon>Pezizomycotina</taxon>
        <taxon>Leotiomycetes</taxon>
        <taxon>Helotiales</taxon>
        <taxon>Dermateaceae</taxon>
        <taxon>Coleophoma</taxon>
    </lineage>
</organism>
<gene>
    <name evidence="2" type="ORF">BP5796_01117</name>
</gene>
<feature type="region of interest" description="Disordered" evidence="1">
    <location>
        <begin position="614"/>
        <end position="661"/>
    </location>
</feature>
<dbReference type="EMBL" id="PDLN01000001">
    <property type="protein sequence ID" value="RDW95354.1"/>
    <property type="molecule type" value="Genomic_DNA"/>
</dbReference>
<evidence type="ECO:0000313" key="2">
    <source>
        <dbReference type="EMBL" id="RDW95354.1"/>
    </source>
</evidence>
<dbReference type="PANTHER" id="PTHR34755">
    <property type="entry name" value="SERINE/ARGININE REPETITIVE MATRIX PROTEIN 3-RELATED"/>
    <property type="match status" value="1"/>
</dbReference>
<keyword evidence="3" id="KW-1185">Reference proteome</keyword>